<dbReference type="GO" id="GO:0004610">
    <property type="term" value="F:phosphoacetylglucosamine mutase activity"/>
    <property type="evidence" value="ECO:0007669"/>
    <property type="project" value="TreeGrafter"/>
</dbReference>
<dbReference type="GO" id="GO:0006048">
    <property type="term" value="P:UDP-N-acetylglucosamine biosynthetic process"/>
    <property type="evidence" value="ECO:0007669"/>
    <property type="project" value="TreeGrafter"/>
</dbReference>
<accession>A0A1Y1S5Y7</accession>
<name>A0A1Y1S5Y7_9MICR</name>
<dbReference type="InterPro" id="IPR049022">
    <property type="entry name" value="AMG1_III"/>
</dbReference>
<feature type="domain" description="Phosphoacetylglucosamine mutase AMG1" evidence="1">
    <location>
        <begin position="280"/>
        <end position="419"/>
    </location>
</feature>
<dbReference type="PANTHER" id="PTHR45955:SF1">
    <property type="entry name" value="PHOSPHOACETYLGLUCOSAMINE MUTASE"/>
    <property type="match status" value="1"/>
</dbReference>
<dbReference type="Pfam" id="PF21404">
    <property type="entry name" value="AMG1_III"/>
    <property type="match status" value="1"/>
</dbReference>
<evidence type="ECO:0000259" key="1">
    <source>
        <dbReference type="Pfam" id="PF21404"/>
    </source>
</evidence>
<sequence length="530" mass="59624">MDLDLFERETTSTETARRPSMDVERMIGSTTAVEYGNYGYVIGNTDVLQVAVVLKCVAVAAIHSDRIQKRVGVYFRQNDTNLGVFIVDQDGSYFDEETAADFTRAVNGAEMGLERLREISSSVLIGYTEHRRVKEIYYAVEEMIRQIGSVGFRCKSLVGVGLPELFYDVANSGENETYVEFIKRSFLRLRELTDTSLHVAVDTAGGAMVECIEELNENQEMRVTHLMPTVKNKKQGAEYVYNFKKIPRVQSSGCLTGSFDAMGTRLVFYKENSTNLRIYDGDVLGSYVINYIDNLLRAISKEVDLSISRGIVLNELTSTVCMDYLTNRGIEFTLTGLEVKHMQEKTKIYDISVLSNPEGYLTASCSSKAVALLERAREAATSEKVTRSVDILLTLCRMLGRNCSDGLATLYCFKAILKSHYDLNLYKKTHTRILTVKLKQGISLSYNKVVSPVYLQKHINYYTRKCRGRVVLRKNGSNPNGTELVIFTEASSEEQCDILCLKIADLFYENCGGIGEYPAISYSIIYGFEE</sequence>
<keyword evidence="3" id="KW-1185">Reference proteome</keyword>
<dbReference type="AlphaFoldDB" id="A0A1Y1S5Y7"/>
<dbReference type="VEuPathDB" id="MicrosporidiaDB:ECANGB1_1460"/>
<organism evidence="2 3">
    <name type="scientific">Enterospora canceri</name>
    <dbReference type="NCBI Taxonomy" id="1081671"/>
    <lineage>
        <taxon>Eukaryota</taxon>
        <taxon>Fungi</taxon>
        <taxon>Fungi incertae sedis</taxon>
        <taxon>Microsporidia</taxon>
        <taxon>Enterocytozoonidae</taxon>
        <taxon>Enterospora</taxon>
    </lineage>
</organism>
<comment type="caution">
    <text evidence="2">The sequence shown here is derived from an EMBL/GenBank/DDBJ whole genome shotgun (WGS) entry which is preliminary data.</text>
</comment>
<evidence type="ECO:0000313" key="2">
    <source>
        <dbReference type="EMBL" id="ORD93850.1"/>
    </source>
</evidence>
<dbReference type="PANTHER" id="PTHR45955">
    <property type="entry name" value="PHOSPHOACETYLGLUCOSAMINE MUTASE"/>
    <property type="match status" value="1"/>
</dbReference>
<proteinExistence type="predicted"/>
<gene>
    <name evidence="2" type="primary">AGM1</name>
    <name evidence="2" type="ORF">ECANGB1_1460</name>
</gene>
<dbReference type="Proteomes" id="UP000192639">
    <property type="component" value="Unassembled WGS sequence"/>
</dbReference>
<protein>
    <submittedName>
        <fullName evidence="2">AGM1</fullName>
    </submittedName>
</protein>
<dbReference type="OrthoDB" id="1928at2759"/>
<evidence type="ECO:0000313" key="3">
    <source>
        <dbReference type="Proteomes" id="UP000192639"/>
    </source>
</evidence>
<reference evidence="2 3" key="1">
    <citation type="journal article" date="2017" name="Environ. Microbiol.">
        <title>Decay of the glycolytic pathway and adaptation to intranuclear parasitism within Enterocytozoonidae microsporidia.</title>
        <authorList>
            <person name="Wiredu Boakye D."/>
            <person name="Jaroenlak P."/>
            <person name="Prachumwat A."/>
            <person name="Williams T.A."/>
            <person name="Bateman K.S."/>
            <person name="Itsathitphaisarn O."/>
            <person name="Sritunyalucksana K."/>
            <person name="Paszkiewicz K.H."/>
            <person name="Moore K.A."/>
            <person name="Stentiford G.D."/>
            <person name="Williams B.A."/>
        </authorList>
    </citation>
    <scope>NUCLEOTIDE SEQUENCE [LARGE SCALE GENOMIC DNA]</scope>
    <source>
        <strain evidence="2 3">GB1</strain>
    </source>
</reference>
<dbReference type="EMBL" id="LWDP01000043">
    <property type="protein sequence ID" value="ORD93850.1"/>
    <property type="molecule type" value="Genomic_DNA"/>
</dbReference>